<evidence type="ECO:0000313" key="2">
    <source>
        <dbReference type="Proteomes" id="UP000019478"/>
    </source>
</evidence>
<dbReference type="GeneID" id="19169517"/>
<keyword evidence="2" id="KW-1185">Reference proteome</keyword>
<protein>
    <recommendedName>
        <fullName evidence="3">Transcription factor domain-containing protein</fullName>
    </recommendedName>
</protein>
<sequence>MFQPEGSASTPQSHSTFYETAIFADAEPSTQASLSELDQTVDTVAPITSPREPTVNPSDIWFLSPETWTLDHMTHLDVSQIPSSMLKRYPTMIRRWLSQWASEGANPFIHRQLYRHRFPRCIQDACTALSYFDSKTTANEETAYRILQDRAEQLLRDNVLDDSPALGVKTLDTFDHLARVQALIVYQTLGLFDSDVGLRYAAEQRIPLLFTWADKMLESASQSASLAAFHRQMTTAPEDSLTMNNTPIAYNPLPHAVGEEALWHAWILAESVRRTWSIVSGIQTVFLTLQRGWAACLGGMMLTTRQGVWDTNSAYKWAKLCSEVNVGLMHRQETERLLVDAKANDVDSFGKVIMEATFGSERIERWIMKSKDRP</sequence>
<dbReference type="Proteomes" id="UP000019478">
    <property type="component" value="Unassembled WGS sequence"/>
</dbReference>
<dbReference type="AlphaFoldDB" id="W9XVY2"/>
<dbReference type="RefSeq" id="XP_007733717.1">
    <property type="nucleotide sequence ID" value="XM_007735527.1"/>
</dbReference>
<dbReference type="eggNOG" id="ENOG502SPBP">
    <property type="taxonomic scope" value="Eukaryota"/>
</dbReference>
<evidence type="ECO:0008006" key="3">
    <source>
        <dbReference type="Google" id="ProtNLM"/>
    </source>
</evidence>
<dbReference type="EMBL" id="AMGY01000004">
    <property type="protein sequence ID" value="EXJ84732.1"/>
    <property type="molecule type" value="Genomic_DNA"/>
</dbReference>
<reference evidence="1 2" key="1">
    <citation type="submission" date="2013-03" db="EMBL/GenBank/DDBJ databases">
        <title>The Genome Sequence of Capronia epimyces CBS 606.96.</title>
        <authorList>
            <consortium name="The Broad Institute Genomics Platform"/>
            <person name="Cuomo C."/>
            <person name="de Hoog S."/>
            <person name="Gorbushina A."/>
            <person name="Walker B."/>
            <person name="Young S.K."/>
            <person name="Zeng Q."/>
            <person name="Gargeya S."/>
            <person name="Fitzgerald M."/>
            <person name="Haas B."/>
            <person name="Abouelleil A."/>
            <person name="Allen A.W."/>
            <person name="Alvarado L."/>
            <person name="Arachchi H.M."/>
            <person name="Berlin A.M."/>
            <person name="Chapman S.B."/>
            <person name="Gainer-Dewar J."/>
            <person name="Goldberg J."/>
            <person name="Griggs A."/>
            <person name="Gujja S."/>
            <person name="Hansen M."/>
            <person name="Howarth C."/>
            <person name="Imamovic A."/>
            <person name="Ireland A."/>
            <person name="Larimer J."/>
            <person name="McCowan C."/>
            <person name="Murphy C."/>
            <person name="Pearson M."/>
            <person name="Poon T.W."/>
            <person name="Priest M."/>
            <person name="Roberts A."/>
            <person name="Saif S."/>
            <person name="Shea T."/>
            <person name="Sisk P."/>
            <person name="Sykes S."/>
            <person name="Wortman J."/>
            <person name="Nusbaum C."/>
            <person name="Birren B."/>
        </authorList>
    </citation>
    <scope>NUCLEOTIDE SEQUENCE [LARGE SCALE GENOMIC DNA]</scope>
    <source>
        <strain evidence="1 2">CBS 606.96</strain>
    </source>
</reference>
<gene>
    <name evidence="1" type="ORF">A1O3_05403</name>
</gene>
<comment type="caution">
    <text evidence="1">The sequence shown here is derived from an EMBL/GenBank/DDBJ whole genome shotgun (WGS) entry which is preliminary data.</text>
</comment>
<accession>W9XVY2</accession>
<proteinExistence type="predicted"/>
<dbReference type="OrthoDB" id="4160768at2759"/>
<dbReference type="STRING" id="1182542.W9XVY2"/>
<dbReference type="HOGENOM" id="CLU_024655_0_0_1"/>
<evidence type="ECO:0000313" key="1">
    <source>
        <dbReference type="EMBL" id="EXJ84732.1"/>
    </source>
</evidence>
<organism evidence="1 2">
    <name type="scientific">Capronia epimyces CBS 606.96</name>
    <dbReference type="NCBI Taxonomy" id="1182542"/>
    <lineage>
        <taxon>Eukaryota</taxon>
        <taxon>Fungi</taxon>
        <taxon>Dikarya</taxon>
        <taxon>Ascomycota</taxon>
        <taxon>Pezizomycotina</taxon>
        <taxon>Eurotiomycetes</taxon>
        <taxon>Chaetothyriomycetidae</taxon>
        <taxon>Chaetothyriales</taxon>
        <taxon>Herpotrichiellaceae</taxon>
        <taxon>Capronia</taxon>
    </lineage>
</organism>
<name>W9XVY2_9EURO</name>